<evidence type="ECO:0000256" key="1">
    <source>
        <dbReference type="ARBA" id="ARBA00004701"/>
    </source>
</evidence>
<comment type="similarity">
    <text evidence="2 8">Belongs to the UDP-glucose/GDP-mannose dehydrogenase family.</text>
</comment>
<dbReference type="Gene3D" id="1.20.5.100">
    <property type="entry name" value="Cytochrome c1, transmembrane anchor, C-terminal"/>
    <property type="match status" value="1"/>
</dbReference>
<feature type="binding site" evidence="10">
    <location>
        <position position="262"/>
    </location>
    <ligand>
        <name>substrate</name>
    </ligand>
</feature>
<evidence type="ECO:0000256" key="9">
    <source>
        <dbReference type="PIRSR" id="PIRSR500134-1"/>
    </source>
</evidence>
<sequence>MNISVYGAGYVGLVSGVCFAHLGHNVLCVDIDEQKISRLKQGNCTIFENQLPELLKQQLESGRLSFSSDTSKAIEYAQVHIIATGTPSLPSGEADLSQVLGIAEQISLETQKDTLIVTKSTVPVGTGDKLSMVIADIQRKRNSHFQIQVASNPEFLREGRAVSDFLNPDRIILGGDKQALEPLEAIYKPLVSKGVSLVCMSRKSAELTKYSANAMLACKISFMNQISLIAEEVGADIEDVRQGMSLDHRIGPHFIQAGIGYGGSCFPKDIRALKHTAFQKGINASLLDSIDAINNLQKNWVFNKLAHHFNHDLKDRTIAIWGLSFKPGTDDIREASSLVIIHALLKAGVKLRLYDPVAMTQAKKILLKEDAITWCSSAEETLQTSNLAALVIATEWDEFKSYPLQNLAQALKQSPLIDGRNCFSLSKVMQSGIAYYYSVGRPMVGIELNV</sequence>
<dbReference type="InterPro" id="IPR014027">
    <property type="entry name" value="UDP-Glc/GDP-Man_DH_C"/>
</dbReference>
<feature type="domain" description="UDP-glucose/GDP-mannose dehydrogenase C-terminal" evidence="12">
    <location>
        <begin position="319"/>
        <end position="425"/>
    </location>
</feature>
<proteinExistence type="inferred from homology"/>
<dbReference type="EC" id="1.1.1.22" evidence="3 8"/>
<dbReference type="OrthoDB" id="9803238at2"/>
<dbReference type="InterPro" id="IPR036291">
    <property type="entry name" value="NAD(P)-bd_dom_sf"/>
</dbReference>
<comment type="catalytic activity">
    <reaction evidence="7 8">
        <text>UDP-alpha-D-glucose + 2 NAD(+) + H2O = UDP-alpha-D-glucuronate + 2 NADH + 3 H(+)</text>
        <dbReference type="Rhea" id="RHEA:23596"/>
        <dbReference type="ChEBI" id="CHEBI:15377"/>
        <dbReference type="ChEBI" id="CHEBI:15378"/>
        <dbReference type="ChEBI" id="CHEBI:57540"/>
        <dbReference type="ChEBI" id="CHEBI:57945"/>
        <dbReference type="ChEBI" id="CHEBI:58052"/>
        <dbReference type="ChEBI" id="CHEBI:58885"/>
        <dbReference type="EC" id="1.1.1.22"/>
    </reaction>
</comment>
<dbReference type="PANTHER" id="PTHR43750">
    <property type="entry name" value="UDP-GLUCOSE 6-DEHYDROGENASE TUAD"/>
    <property type="match status" value="1"/>
</dbReference>
<feature type="binding site" evidence="11">
    <location>
        <position position="268"/>
    </location>
    <ligand>
        <name>NAD(+)</name>
        <dbReference type="ChEBI" id="CHEBI:57540"/>
    </ligand>
</feature>
<comment type="caution">
    <text evidence="13">The sequence shown here is derived from an EMBL/GenBank/DDBJ whole genome shotgun (WGS) entry which is preliminary data.</text>
</comment>
<evidence type="ECO:0000256" key="7">
    <source>
        <dbReference type="ARBA" id="ARBA00047473"/>
    </source>
</evidence>
<feature type="binding site" evidence="11">
    <location>
        <position position="35"/>
    </location>
    <ligand>
        <name>NAD(+)</name>
        <dbReference type="ChEBI" id="CHEBI:57540"/>
    </ligand>
</feature>
<dbReference type="SUPFAM" id="SSF51735">
    <property type="entry name" value="NAD(P)-binding Rossmann-fold domains"/>
    <property type="match status" value="1"/>
</dbReference>
<accession>A0A917JXJ3</accession>
<feature type="binding site" evidence="11">
    <location>
        <position position="86"/>
    </location>
    <ligand>
        <name>NAD(+)</name>
        <dbReference type="ChEBI" id="CHEBI:57540"/>
    </ligand>
</feature>
<dbReference type="EMBL" id="BMOB01000010">
    <property type="protein sequence ID" value="GGI91227.1"/>
    <property type="molecule type" value="Genomic_DNA"/>
</dbReference>
<dbReference type="GO" id="GO:0051287">
    <property type="term" value="F:NAD binding"/>
    <property type="evidence" value="ECO:0007669"/>
    <property type="project" value="InterPro"/>
</dbReference>
<organism evidence="13 14">
    <name type="scientific">Legionella impletisoli</name>
    <dbReference type="NCBI Taxonomy" id="343510"/>
    <lineage>
        <taxon>Bacteria</taxon>
        <taxon>Pseudomonadati</taxon>
        <taxon>Pseudomonadota</taxon>
        <taxon>Gammaproteobacteria</taxon>
        <taxon>Legionellales</taxon>
        <taxon>Legionellaceae</taxon>
        <taxon>Legionella</taxon>
    </lineage>
</organism>
<keyword evidence="5 8" id="KW-0560">Oxidoreductase</keyword>
<dbReference type="InterPro" id="IPR001732">
    <property type="entry name" value="UDP-Glc/GDP-Man_DH_N"/>
</dbReference>
<protein>
    <recommendedName>
        <fullName evidence="4 8">UDP-glucose 6-dehydrogenase</fullName>
        <ecNumber evidence="3 8">1.1.1.22</ecNumber>
    </recommendedName>
</protein>
<keyword evidence="6 8" id="KW-0520">NAD</keyword>
<dbReference type="PANTHER" id="PTHR43750:SF3">
    <property type="entry name" value="UDP-GLUCOSE 6-DEHYDROGENASE TUAD"/>
    <property type="match status" value="1"/>
</dbReference>
<dbReference type="AlphaFoldDB" id="A0A917JXJ3"/>
<evidence type="ECO:0000259" key="12">
    <source>
        <dbReference type="SMART" id="SM00984"/>
    </source>
</evidence>
<feature type="binding site" evidence="10">
    <location>
        <begin position="155"/>
        <end position="158"/>
    </location>
    <ligand>
        <name>substrate</name>
    </ligand>
</feature>
<evidence type="ECO:0000256" key="4">
    <source>
        <dbReference type="ARBA" id="ARBA00015132"/>
    </source>
</evidence>
<dbReference type="InterPro" id="IPR014026">
    <property type="entry name" value="UDP-Glc/GDP-Man_DH_dimer"/>
</dbReference>
<dbReference type="RefSeq" id="WP_131777259.1">
    <property type="nucleotide sequence ID" value="NZ_BMOB01000010.1"/>
</dbReference>
<dbReference type="NCBIfam" id="TIGR03026">
    <property type="entry name" value="NDP-sugDHase"/>
    <property type="match status" value="1"/>
</dbReference>
<feature type="binding site" evidence="10">
    <location>
        <begin position="254"/>
        <end position="258"/>
    </location>
    <ligand>
        <name>substrate</name>
    </ligand>
</feature>
<dbReference type="InterPro" id="IPR028357">
    <property type="entry name" value="UDPglc_DH_bac"/>
</dbReference>
<dbReference type="Pfam" id="PF03721">
    <property type="entry name" value="UDPG_MGDP_dh_N"/>
    <property type="match status" value="1"/>
</dbReference>
<dbReference type="InterPro" id="IPR036220">
    <property type="entry name" value="UDP-Glc/GDP-Man_DH_C_sf"/>
</dbReference>
<gene>
    <name evidence="13" type="ORF">GCM10007966_19870</name>
</gene>
<evidence type="ECO:0000256" key="8">
    <source>
        <dbReference type="PIRNR" id="PIRNR000124"/>
    </source>
</evidence>
<evidence type="ECO:0000256" key="5">
    <source>
        <dbReference type="ARBA" id="ARBA00023002"/>
    </source>
</evidence>
<dbReference type="SUPFAM" id="SSF48179">
    <property type="entry name" value="6-phosphogluconate dehydrogenase C-terminal domain-like"/>
    <property type="match status" value="1"/>
</dbReference>
<feature type="binding site" evidence="11">
    <location>
        <position position="158"/>
    </location>
    <ligand>
        <name>NAD(+)</name>
        <dbReference type="ChEBI" id="CHEBI:57540"/>
    </ligand>
</feature>
<keyword evidence="14" id="KW-1185">Reference proteome</keyword>
<dbReference type="Pfam" id="PF00984">
    <property type="entry name" value="UDPG_MGDP_dh"/>
    <property type="match status" value="1"/>
</dbReference>
<reference evidence="13" key="2">
    <citation type="submission" date="2020-09" db="EMBL/GenBank/DDBJ databases">
        <authorList>
            <person name="Sun Q."/>
            <person name="Ohkuma M."/>
        </authorList>
    </citation>
    <scope>NUCLEOTIDE SEQUENCE</scope>
    <source>
        <strain evidence="13">JCM 13919</strain>
    </source>
</reference>
<dbReference type="GO" id="GO:0000271">
    <property type="term" value="P:polysaccharide biosynthetic process"/>
    <property type="evidence" value="ECO:0007669"/>
    <property type="project" value="InterPro"/>
</dbReference>
<comment type="pathway">
    <text evidence="1">Nucleotide-sugar biosynthesis; UDP-alpha-D-glucuronate biosynthesis; UDP-alpha-D-glucuronate from UDP-alpha-D-glucose: step 1/1.</text>
</comment>
<evidence type="ECO:0000313" key="13">
    <source>
        <dbReference type="EMBL" id="GGI91227.1"/>
    </source>
</evidence>
<dbReference type="InterPro" id="IPR017476">
    <property type="entry name" value="UDP-Glc/GDP-Man"/>
</dbReference>
<dbReference type="GO" id="GO:0003979">
    <property type="term" value="F:UDP-glucose 6-dehydrogenase activity"/>
    <property type="evidence" value="ECO:0007669"/>
    <property type="project" value="UniProtKB-EC"/>
</dbReference>
<dbReference type="SUPFAM" id="SSF52413">
    <property type="entry name" value="UDP-glucose/GDP-mannose dehydrogenase C-terminal domain"/>
    <property type="match status" value="1"/>
</dbReference>
<dbReference type="Pfam" id="PF03720">
    <property type="entry name" value="UDPG_MGDP_dh_C"/>
    <property type="match status" value="1"/>
</dbReference>
<dbReference type="Gene3D" id="3.40.50.720">
    <property type="entry name" value="NAD(P)-binding Rossmann-like Domain"/>
    <property type="match status" value="2"/>
</dbReference>
<name>A0A917JXJ3_9GAMM</name>
<evidence type="ECO:0000256" key="3">
    <source>
        <dbReference type="ARBA" id="ARBA00012954"/>
    </source>
</evidence>
<feature type="binding site" evidence="10">
    <location>
        <position position="326"/>
    </location>
    <ligand>
        <name>substrate</name>
    </ligand>
</feature>
<feature type="binding site" evidence="11">
    <location>
        <position position="121"/>
    </location>
    <ligand>
        <name>NAD(+)</name>
        <dbReference type="ChEBI" id="CHEBI:57540"/>
    </ligand>
</feature>
<dbReference type="Proteomes" id="UP000630149">
    <property type="component" value="Unassembled WGS sequence"/>
</dbReference>
<dbReference type="SMART" id="SM00984">
    <property type="entry name" value="UDPG_MGDP_dh_C"/>
    <property type="match status" value="1"/>
</dbReference>
<dbReference type="PIRSF" id="PIRSF000124">
    <property type="entry name" value="UDPglc_GDPman_dh"/>
    <property type="match status" value="1"/>
</dbReference>
<evidence type="ECO:0000256" key="11">
    <source>
        <dbReference type="PIRSR" id="PIRSR500134-3"/>
    </source>
</evidence>
<feature type="active site" description="Nucleophile" evidence="9">
    <location>
        <position position="265"/>
    </location>
</feature>
<feature type="binding site" evidence="11">
    <location>
        <position position="333"/>
    </location>
    <ligand>
        <name>NAD(+)</name>
        <dbReference type="ChEBI" id="CHEBI:57540"/>
    </ligand>
</feature>
<reference evidence="13" key="1">
    <citation type="journal article" date="2014" name="Int. J. Syst. Evol. Microbiol.">
        <title>Complete genome sequence of Corynebacterium casei LMG S-19264T (=DSM 44701T), isolated from a smear-ripened cheese.</title>
        <authorList>
            <consortium name="US DOE Joint Genome Institute (JGI-PGF)"/>
            <person name="Walter F."/>
            <person name="Albersmeier A."/>
            <person name="Kalinowski J."/>
            <person name="Ruckert C."/>
        </authorList>
    </citation>
    <scope>NUCLEOTIDE SEQUENCE</scope>
    <source>
        <strain evidence="13">JCM 13919</strain>
    </source>
</reference>
<feature type="binding site" evidence="11">
    <location>
        <position position="30"/>
    </location>
    <ligand>
        <name>NAD(+)</name>
        <dbReference type="ChEBI" id="CHEBI:57540"/>
    </ligand>
</feature>
<evidence type="ECO:0000313" key="14">
    <source>
        <dbReference type="Proteomes" id="UP000630149"/>
    </source>
</evidence>
<dbReference type="InterPro" id="IPR008927">
    <property type="entry name" value="6-PGluconate_DH-like_C_sf"/>
</dbReference>
<feature type="binding site" evidence="10">
    <location>
        <position position="209"/>
    </location>
    <ligand>
        <name>substrate</name>
    </ligand>
</feature>
<dbReference type="PIRSF" id="PIRSF500134">
    <property type="entry name" value="UDPglc_DH_bac"/>
    <property type="match status" value="1"/>
</dbReference>
<evidence type="ECO:0000256" key="6">
    <source>
        <dbReference type="ARBA" id="ARBA00023027"/>
    </source>
</evidence>
<evidence type="ECO:0000256" key="10">
    <source>
        <dbReference type="PIRSR" id="PIRSR500134-2"/>
    </source>
</evidence>
<evidence type="ECO:0000256" key="2">
    <source>
        <dbReference type="ARBA" id="ARBA00006601"/>
    </source>
</evidence>